<dbReference type="PANTHER" id="PTHR21250">
    <property type="entry name" value="PRE-RRNA-PROCESSING PROTEIN TSR2 HOMOLOG"/>
    <property type="match status" value="1"/>
</dbReference>
<evidence type="ECO:0000313" key="7">
    <source>
        <dbReference type="WBParaSite" id="Pan_g23216.t1"/>
    </source>
</evidence>
<evidence type="ECO:0000256" key="5">
    <source>
        <dbReference type="SAM" id="MobiDB-lite"/>
    </source>
</evidence>
<name>A0A7E4VPZ6_PANRE</name>
<evidence type="ECO:0000256" key="3">
    <source>
        <dbReference type="ARBA" id="ARBA00017551"/>
    </source>
</evidence>
<evidence type="ECO:0000313" key="6">
    <source>
        <dbReference type="Proteomes" id="UP000492821"/>
    </source>
</evidence>
<keyword evidence="6" id="KW-1185">Reference proteome</keyword>
<evidence type="ECO:0000256" key="4">
    <source>
        <dbReference type="ARBA" id="ARBA00022552"/>
    </source>
</evidence>
<sequence>MDIGIGQPITLIDVVKKIFSSWPAYQLAVQHGAGGPDTAAKDKWLAEEVTTYIASNKEPLDAFSLTEWLDDILDHEFNLYAEDDSTTAFSQLFLRASVCFRTNNAADLKVLWDAVPGKTSANIQPKAGEEDSSEDDGEGSGDDDDDDEPMDTDDAPSKSKKGPRFVEEDDGWTSVKR</sequence>
<feature type="compositionally biased region" description="Acidic residues" evidence="5">
    <location>
        <begin position="130"/>
        <end position="154"/>
    </location>
</feature>
<dbReference type="InterPro" id="IPR019398">
    <property type="entry name" value="Pre-rRNA_process_TSR2"/>
</dbReference>
<dbReference type="Pfam" id="PF10273">
    <property type="entry name" value="WGG"/>
    <property type="match status" value="1"/>
</dbReference>
<evidence type="ECO:0000256" key="1">
    <source>
        <dbReference type="ARBA" id="ARBA00002210"/>
    </source>
</evidence>
<reference evidence="6" key="1">
    <citation type="journal article" date="2013" name="Genetics">
        <title>The draft genome and transcriptome of Panagrellus redivivus are shaped by the harsh demands of a free-living lifestyle.</title>
        <authorList>
            <person name="Srinivasan J."/>
            <person name="Dillman A.R."/>
            <person name="Macchietto M.G."/>
            <person name="Heikkinen L."/>
            <person name="Lakso M."/>
            <person name="Fracchia K.M."/>
            <person name="Antoshechkin I."/>
            <person name="Mortazavi A."/>
            <person name="Wong G."/>
            <person name="Sternberg P.W."/>
        </authorList>
    </citation>
    <scope>NUCLEOTIDE SEQUENCE [LARGE SCALE GENOMIC DNA]</scope>
    <source>
        <strain evidence="6">MT8872</strain>
    </source>
</reference>
<organism evidence="6 7">
    <name type="scientific">Panagrellus redivivus</name>
    <name type="common">Microworm</name>
    <dbReference type="NCBI Taxonomy" id="6233"/>
    <lineage>
        <taxon>Eukaryota</taxon>
        <taxon>Metazoa</taxon>
        <taxon>Ecdysozoa</taxon>
        <taxon>Nematoda</taxon>
        <taxon>Chromadorea</taxon>
        <taxon>Rhabditida</taxon>
        <taxon>Tylenchina</taxon>
        <taxon>Panagrolaimomorpha</taxon>
        <taxon>Panagrolaimoidea</taxon>
        <taxon>Panagrolaimidae</taxon>
        <taxon>Panagrellus</taxon>
    </lineage>
</organism>
<dbReference type="WBParaSite" id="Pan_g23216.t1">
    <property type="protein sequence ID" value="Pan_g23216.t1"/>
    <property type="gene ID" value="Pan_g23216"/>
</dbReference>
<reference evidence="7" key="2">
    <citation type="submission" date="2020-10" db="UniProtKB">
        <authorList>
            <consortium name="WormBaseParasite"/>
        </authorList>
    </citation>
    <scope>IDENTIFICATION</scope>
</reference>
<dbReference type="GO" id="GO:0006364">
    <property type="term" value="P:rRNA processing"/>
    <property type="evidence" value="ECO:0007669"/>
    <property type="project" value="UniProtKB-KW"/>
</dbReference>
<dbReference type="AlphaFoldDB" id="A0A7E4VPZ6"/>
<protein>
    <recommendedName>
        <fullName evidence="3">Pre-rRNA-processing protein TSR2 homolog</fullName>
    </recommendedName>
</protein>
<evidence type="ECO:0000256" key="2">
    <source>
        <dbReference type="ARBA" id="ARBA00006524"/>
    </source>
</evidence>
<dbReference type="Proteomes" id="UP000492821">
    <property type="component" value="Unassembled WGS sequence"/>
</dbReference>
<keyword evidence="4" id="KW-0698">rRNA processing</keyword>
<accession>A0A7E4VPZ6</accession>
<comment type="similarity">
    <text evidence="2">Belongs to the TSR2 family.</text>
</comment>
<comment type="function">
    <text evidence="1">May be involved in 20S pre-rRNA processing.</text>
</comment>
<feature type="region of interest" description="Disordered" evidence="5">
    <location>
        <begin position="119"/>
        <end position="177"/>
    </location>
</feature>
<proteinExistence type="inferred from homology"/>